<dbReference type="RefSeq" id="WP_090479002.1">
    <property type="nucleotide sequence ID" value="NZ_FOWZ01000002.1"/>
</dbReference>
<dbReference type="PANTHER" id="PTHR11070:SF45">
    <property type="entry name" value="DNA 3'-5' HELICASE"/>
    <property type="match status" value="1"/>
</dbReference>
<sequence length="685" mass="76525">MTLLYASTFAEALGKLTHQEQKQVKITTVDLMMDPKGTGLSLERLTRAGDDKVWSARVSRDLRIILRRDGDDNLLAYVGHHNDAYRWAERRKFIPHERSGAMQIVEVIEGQQRAEPEYGDHSDAKETTEESVQPFWSLTDDQLLDVGVPREWLNQVQEMPEAEIDTLFDRLPAEAAEALYDFATGGKLEDHIVTPAEPGADPYSHPDAQRRFRVFDNVDELKAALDAPFEKWAVFLHPAQRELVRRKVTGPTRVTGSAGTGKTIVALHRAVHLAEQSEIVRVLLTTFSPELAQSLCAKLEIQTQALPELRERVTVRPIGEAAVELYCEQFGEPDLVEHGQIRKLIEEAVSAGLGADLTPQFLLEEWQELVDAWGVTDPESYATLPRIGRRTRLGPKQREAAWAVFDHVRTRMAEHGWVTRAMIYDQLTGWLEDGGKIPFEHVVVDEAQDLTVAQVRFLAAVGKGRDDALFLAGDIGQRIFRLPFSWAKLGLDIRGRSHSLRVNYRTSHQIRAMADRLLPPAITDLDGVEEGRRGTVSIFDGPTPEVHLFEDSDAEGDFVSGWLQRCMMSGIPSHQIALLVRNHDQLGRARKAAAEAVAATGVSKRPVVTVMHDAKGLEYRAVAVMACDEDVIPDPDRLASIGDVAEMESIYETERHLLYVACTRARDQLLVSGVDPGSEFLDDIT</sequence>
<evidence type="ECO:0000259" key="10">
    <source>
        <dbReference type="PROSITE" id="PS51198"/>
    </source>
</evidence>
<dbReference type="InterPro" id="IPR027417">
    <property type="entry name" value="P-loop_NTPase"/>
</dbReference>
<dbReference type="PROSITE" id="PS51198">
    <property type="entry name" value="UVRD_HELICASE_ATP_BIND"/>
    <property type="match status" value="1"/>
</dbReference>
<evidence type="ECO:0000256" key="5">
    <source>
        <dbReference type="ARBA" id="ARBA00023235"/>
    </source>
</evidence>
<dbReference type="PANTHER" id="PTHR11070">
    <property type="entry name" value="UVRD / RECB / PCRA DNA HELICASE FAMILY MEMBER"/>
    <property type="match status" value="1"/>
</dbReference>
<organism evidence="11 12">
    <name type="scientific">Qipengyuania nanhaisediminis</name>
    <dbReference type="NCBI Taxonomy" id="604088"/>
    <lineage>
        <taxon>Bacteria</taxon>
        <taxon>Pseudomonadati</taxon>
        <taxon>Pseudomonadota</taxon>
        <taxon>Alphaproteobacteria</taxon>
        <taxon>Sphingomonadales</taxon>
        <taxon>Erythrobacteraceae</taxon>
        <taxon>Qipengyuania</taxon>
    </lineage>
</organism>
<evidence type="ECO:0000256" key="1">
    <source>
        <dbReference type="ARBA" id="ARBA00022741"/>
    </source>
</evidence>
<dbReference type="Gene3D" id="3.30.2310.20">
    <property type="entry name" value="RelE-like"/>
    <property type="match status" value="1"/>
</dbReference>
<comment type="catalytic activity">
    <reaction evidence="8">
        <text>ATP + H2O = ADP + phosphate + H(+)</text>
        <dbReference type="Rhea" id="RHEA:13065"/>
        <dbReference type="ChEBI" id="CHEBI:15377"/>
        <dbReference type="ChEBI" id="CHEBI:15378"/>
        <dbReference type="ChEBI" id="CHEBI:30616"/>
        <dbReference type="ChEBI" id="CHEBI:43474"/>
        <dbReference type="ChEBI" id="CHEBI:456216"/>
        <dbReference type="EC" id="5.6.2.4"/>
    </reaction>
</comment>
<dbReference type="GO" id="GO:0005829">
    <property type="term" value="C:cytosol"/>
    <property type="evidence" value="ECO:0007669"/>
    <property type="project" value="TreeGrafter"/>
</dbReference>
<comment type="catalytic activity">
    <reaction evidence="6">
        <text>Couples ATP hydrolysis with the unwinding of duplex DNA by translocating in the 3'-5' direction.</text>
        <dbReference type="EC" id="5.6.2.4"/>
    </reaction>
</comment>
<evidence type="ECO:0000256" key="2">
    <source>
        <dbReference type="ARBA" id="ARBA00022801"/>
    </source>
</evidence>
<dbReference type="GO" id="GO:0016887">
    <property type="term" value="F:ATP hydrolysis activity"/>
    <property type="evidence" value="ECO:0007669"/>
    <property type="project" value="RHEA"/>
</dbReference>
<feature type="binding site" evidence="9">
    <location>
        <begin position="256"/>
        <end position="263"/>
    </location>
    <ligand>
        <name>ATP</name>
        <dbReference type="ChEBI" id="CHEBI:30616"/>
    </ligand>
</feature>
<dbReference type="GO" id="GO:0003677">
    <property type="term" value="F:DNA binding"/>
    <property type="evidence" value="ECO:0007669"/>
    <property type="project" value="InterPro"/>
</dbReference>
<evidence type="ECO:0000256" key="9">
    <source>
        <dbReference type="PROSITE-ProRule" id="PRU00560"/>
    </source>
</evidence>
<dbReference type="OrthoDB" id="7211215at2"/>
<keyword evidence="3 9" id="KW-0347">Helicase</keyword>
<dbReference type="Gene3D" id="3.40.50.300">
    <property type="entry name" value="P-loop containing nucleotide triphosphate hydrolases"/>
    <property type="match status" value="2"/>
</dbReference>
<evidence type="ECO:0000256" key="8">
    <source>
        <dbReference type="ARBA" id="ARBA00048988"/>
    </source>
</evidence>
<dbReference type="Proteomes" id="UP000199331">
    <property type="component" value="Unassembled WGS sequence"/>
</dbReference>
<dbReference type="InterPro" id="IPR014017">
    <property type="entry name" value="DNA_helicase_UvrD-like_C"/>
</dbReference>
<keyword evidence="5" id="KW-0413">Isomerase</keyword>
<dbReference type="InterPro" id="IPR000212">
    <property type="entry name" value="DNA_helicase_UvrD/REP"/>
</dbReference>
<dbReference type="EC" id="5.6.2.4" evidence="7"/>
<dbReference type="EMBL" id="FOWZ01000002">
    <property type="protein sequence ID" value="SFP07871.1"/>
    <property type="molecule type" value="Genomic_DNA"/>
</dbReference>
<feature type="domain" description="UvrD-like helicase ATP-binding" evidence="10">
    <location>
        <begin position="235"/>
        <end position="507"/>
    </location>
</feature>
<gene>
    <name evidence="11" type="ORF">SAMN04488060_1310</name>
</gene>
<keyword evidence="12" id="KW-1185">Reference proteome</keyword>
<keyword evidence="1 9" id="KW-0547">Nucleotide-binding</keyword>
<evidence type="ECO:0000256" key="4">
    <source>
        <dbReference type="ARBA" id="ARBA00022840"/>
    </source>
</evidence>
<reference evidence="12" key="1">
    <citation type="submission" date="2016-10" db="EMBL/GenBank/DDBJ databases">
        <authorList>
            <person name="Varghese N."/>
            <person name="Submissions S."/>
        </authorList>
    </citation>
    <scope>NUCLEOTIDE SEQUENCE [LARGE SCALE GENOMIC DNA]</scope>
    <source>
        <strain evidence="12">CGMCC 1.7715</strain>
    </source>
</reference>
<dbReference type="SUPFAM" id="SSF52540">
    <property type="entry name" value="P-loop containing nucleoside triphosphate hydrolases"/>
    <property type="match status" value="1"/>
</dbReference>
<evidence type="ECO:0000313" key="12">
    <source>
        <dbReference type="Proteomes" id="UP000199331"/>
    </source>
</evidence>
<dbReference type="GO" id="GO:0043138">
    <property type="term" value="F:3'-5' DNA helicase activity"/>
    <property type="evidence" value="ECO:0007669"/>
    <property type="project" value="UniProtKB-EC"/>
</dbReference>
<dbReference type="Pfam" id="PF00580">
    <property type="entry name" value="UvrD-helicase"/>
    <property type="match status" value="1"/>
</dbReference>
<dbReference type="GO" id="GO:0000725">
    <property type="term" value="P:recombinational repair"/>
    <property type="evidence" value="ECO:0007669"/>
    <property type="project" value="TreeGrafter"/>
</dbReference>
<dbReference type="InterPro" id="IPR014016">
    <property type="entry name" value="UvrD-like_ATP-bd"/>
</dbReference>
<dbReference type="InterPro" id="IPR035093">
    <property type="entry name" value="RelE/ParE_toxin_dom_sf"/>
</dbReference>
<dbReference type="Pfam" id="PF13361">
    <property type="entry name" value="UvrD_C"/>
    <property type="match status" value="1"/>
</dbReference>
<proteinExistence type="predicted"/>
<evidence type="ECO:0000313" key="11">
    <source>
        <dbReference type="EMBL" id="SFP07871.1"/>
    </source>
</evidence>
<accession>A0A1I5MG07</accession>
<keyword evidence="4 9" id="KW-0067">ATP-binding</keyword>
<dbReference type="GO" id="GO:0005524">
    <property type="term" value="F:ATP binding"/>
    <property type="evidence" value="ECO:0007669"/>
    <property type="project" value="UniProtKB-UniRule"/>
</dbReference>
<dbReference type="AlphaFoldDB" id="A0A1I5MG07"/>
<protein>
    <recommendedName>
        <fullName evidence="7">DNA 3'-5' helicase</fullName>
        <ecNumber evidence="7">5.6.2.4</ecNumber>
    </recommendedName>
</protein>
<evidence type="ECO:0000256" key="7">
    <source>
        <dbReference type="ARBA" id="ARBA00034808"/>
    </source>
</evidence>
<dbReference type="STRING" id="604088.SAMN04488060_1310"/>
<evidence type="ECO:0000256" key="6">
    <source>
        <dbReference type="ARBA" id="ARBA00034617"/>
    </source>
</evidence>
<evidence type="ECO:0000256" key="3">
    <source>
        <dbReference type="ARBA" id="ARBA00022806"/>
    </source>
</evidence>
<keyword evidence="2 9" id="KW-0378">Hydrolase</keyword>
<name>A0A1I5MG07_9SPHN</name>